<feature type="compositionally biased region" description="Polar residues" evidence="1">
    <location>
        <begin position="248"/>
        <end position="265"/>
    </location>
</feature>
<reference evidence="4" key="1">
    <citation type="submission" date="2014-03" db="EMBL/GenBank/DDBJ databases">
        <title>The Genome Sequence of Puccinia striiformis f. sp. tritici PST-78.</title>
        <authorList>
            <consortium name="The Broad Institute Genome Sequencing Platform"/>
            <person name="Cuomo C."/>
            <person name="Hulbert S."/>
            <person name="Chen X."/>
            <person name="Walker B."/>
            <person name="Young S.K."/>
            <person name="Zeng Q."/>
            <person name="Gargeya S."/>
            <person name="Fitzgerald M."/>
            <person name="Haas B."/>
            <person name="Abouelleil A."/>
            <person name="Alvarado L."/>
            <person name="Arachchi H.M."/>
            <person name="Berlin A.M."/>
            <person name="Chapman S.B."/>
            <person name="Goldberg J."/>
            <person name="Griggs A."/>
            <person name="Gujja S."/>
            <person name="Hansen M."/>
            <person name="Howarth C."/>
            <person name="Imamovic A."/>
            <person name="Larimer J."/>
            <person name="McCowan C."/>
            <person name="Montmayeur A."/>
            <person name="Murphy C."/>
            <person name="Neiman D."/>
            <person name="Pearson M."/>
            <person name="Priest M."/>
            <person name="Roberts A."/>
            <person name="Saif S."/>
            <person name="Shea T."/>
            <person name="Sisk P."/>
            <person name="Sykes S."/>
            <person name="Wortman J."/>
            <person name="Nusbaum C."/>
            <person name="Birren B."/>
        </authorList>
    </citation>
    <scope>NUCLEOTIDE SEQUENCE [LARGE SCALE GENOMIC DNA]</scope>
    <source>
        <strain evidence="4">race PST-78</strain>
    </source>
</reference>
<comment type="caution">
    <text evidence="3">The sequence shown here is derived from an EMBL/GenBank/DDBJ whole genome shotgun (WGS) entry which is preliminary data.</text>
</comment>
<proteinExistence type="predicted"/>
<feature type="compositionally biased region" description="Low complexity" evidence="1">
    <location>
        <begin position="168"/>
        <end position="189"/>
    </location>
</feature>
<name>A0A0L0V787_9BASI</name>
<dbReference type="EMBL" id="AJIL01000102">
    <property type="protein sequence ID" value="KNE95175.1"/>
    <property type="molecule type" value="Genomic_DNA"/>
</dbReference>
<protein>
    <recommendedName>
        <fullName evidence="2">Retrovirus-related Pol polyprotein from transposon TNT 1-94-like beta-barrel domain-containing protein</fullName>
    </recommendedName>
</protein>
<dbReference type="Proteomes" id="UP000054564">
    <property type="component" value="Unassembled WGS sequence"/>
</dbReference>
<feature type="region of interest" description="Disordered" evidence="1">
    <location>
        <begin position="166"/>
        <end position="226"/>
    </location>
</feature>
<gene>
    <name evidence="3" type="ORF">PSTG_11541</name>
</gene>
<evidence type="ECO:0000256" key="1">
    <source>
        <dbReference type="SAM" id="MobiDB-lite"/>
    </source>
</evidence>
<sequence>MSYFLKSRKIYDVCTIEQEDPPIAIVDTMNQVAMQHLCASVDNTIYNSIFADPTNLTPFKVWSLLKEKYGGRNIYNMRDVFEQWDMCYLNSTLTDYVDRVEKVLGEFKSIGIDITHAFVACGIISRVTRSRRALMDSLVVDEELISDPYRLLNKLRQLAKHDAATARSLGSKSSSSNSNSSTALASNTGYKNKRPKKRPPPTTNPEYSCSGGKHDPRAPHPPKHCWTLHPEQREEYLAKKREKARQAANATSTQKTNNNKSPSPSDTEHAAPAFYCCTTALSSVAANTDTSTVLDSGASTHMFNSLDYFTTTHPVHVYIITGDGKTREELVATKKGTVSFRINNDKIITLNDAVELLSGLGRA</sequence>
<dbReference type="Pfam" id="PF22936">
    <property type="entry name" value="Pol_BBD"/>
    <property type="match status" value="1"/>
</dbReference>
<evidence type="ECO:0000259" key="2">
    <source>
        <dbReference type="Pfam" id="PF22936"/>
    </source>
</evidence>
<dbReference type="AlphaFoldDB" id="A0A0L0V787"/>
<organism evidence="3 4">
    <name type="scientific">Puccinia striiformis f. sp. tritici PST-78</name>
    <dbReference type="NCBI Taxonomy" id="1165861"/>
    <lineage>
        <taxon>Eukaryota</taxon>
        <taxon>Fungi</taxon>
        <taxon>Dikarya</taxon>
        <taxon>Basidiomycota</taxon>
        <taxon>Pucciniomycotina</taxon>
        <taxon>Pucciniomycetes</taxon>
        <taxon>Pucciniales</taxon>
        <taxon>Pucciniaceae</taxon>
        <taxon>Puccinia</taxon>
    </lineage>
</organism>
<keyword evidence="4" id="KW-1185">Reference proteome</keyword>
<evidence type="ECO:0000313" key="3">
    <source>
        <dbReference type="EMBL" id="KNE95175.1"/>
    </source>
</evidence>
<feature type="domain" description="Retrovirus-related Pol polyprotein from transposon TNT 1-94-like beta-barrel" evidence="2">
    <location>
        <begin position="293"/>
        <end position="352"/>
    </location>
</feature>
<dbReference type="InterPro" id="IPR054722">
    <property type="entry name" value="PolX-like_BBD"/>
</dbReference>
<feature type="region of interest" description="Disordered" evidence="1">
    <location>
        <begin position="238"/>
        <end position="268"/>
    </location>
</feature>
<accession>A0A0L0V787</accession>
<evidence type="ECO:0000313" key="4">
    <source>
        <dbReference type="Proteomes" id="UP000054564"/>
    </source>
</evidence>